<evidence type="ECO:0000256" key="4">
    <source>
        <dbReference type="ARBA" id="ARBA00013078"/>
    </source>
</evidence>
<dbReference type="AlphaFoldDB" id="W4LII1"/>
<comment type="similarity">
    <text evidence="3">Belongs to the HAD-like hydrolase superfamily. CbbY/CbbZ/Gph/YieH family.</text>
</comment>
<dbReference type="GO" id="GO:0008967">
    <property type="term" value="F:phosphoglycolate phosphatase activity"/>
    <property type="evidence" value="ECO:0007669"/>
    <property type="project" value="UniProtKB-EC"/>
</dbReference>
<dbReference type="NCBIfam" id="TIGR01509">
    <property type="entry name" value="HAD-SF-IA-v3"/>
    <property type="match status" value="1"/>
</dbReference>
<dbReference type="Gene3D" id="3.40.50.1000">
    <property type="entry name" value="HAD superfamily/HAD-like"/>
    <property type="match status" value="1"/>
</dbReference>
<dbReference type="EMBL" id="AZHW01000628">
    <property type="protein sequence ID" value="ETW97724.1"/>
    <property type="molecule type" value="Genomic_DNA"/>
</dbReference>
<evidence type="ECO:0000313" key="6">
    <source>
        <dbReference type="Proteomes" id="UP000019141"/>
    </source>
</evidence>
<dbReference type="PANTHER" id="PTHR43434:SF1">
    <property type="entry name" value="PHOSPHOGLYCOLATE PHOSPHATASE"/>
    <property type="match status" value="1"/>
</dbReference>
<dbReference type="GO" id="GO:0006281">
    <property type="term" value="P:DNA repair"/>
    <property type="evidence" value="ECO:0007669"/>
    <property type="project" value="TreeGrafter"/>
</dbReference>
<evidence type="ECO:0000256" key="3">
    <source>
        <dbReference type="ARBA" id="ARBA00006171"/>
    </source>
</evidence>
<dbReference type="Gene3D" id="1.10.150.240">
    <property type="entry name" value="Putative phosphatase, domain 2"/>
    <property type="match status" value="1"/>
</dbReference>
<comment type="catalytic activity">
    <reaction evidence="1">
        <text>2-phosphoglycolate + H2O = glycolate + phosphate</text>
        <dbReference type="Rhea" id="RHEA:14369"/>
        <dbReference type="ChEBI" id="CHEBI:15377"/>
        <dbReference type="ChEBI" id="CHEBI:29805"/>
        <dbReference type="ChEBI" id="CHEBI:43474"/>
        <dbReference type="ChEBI" id="CHEBI:58033"/>
        <dbReference type="EC" id="3.1.3.18"/>
    </reaction>
</comment>
<reference evidence="5 6" key="1">
    <citation type="journal article" date="2014" name="Nature">
        <title>An environmental bacterial taxon with a large and distinct metabolic repertoire.</title>
        <authorList>
            <person name="Wilson M.C."/>
            <person name="Mori T."/>
            <person name="Ruckert C."/>
            <person name="Uria A.R."/>
            <person name="Helf M.J."/>
            <person name="Takada K."/>
            <person name="Gernert C."/>
            <person name="Steffens U.A."/>
            <person name="Heycke N."/>
            <person name="Schmitt S."/>
            <person name="Rinke C."/>
            <person name="Helfrich E.J."/>
            <person name="Brachmann A.O."/>
            <person name="Gurgui C."/>
            <person name="Wakimoto T."/>
            <person name="Kracht M."/>
            <person name="Crusemann M."/>
            <person name="Hentschel U."/>
            <person name="Abe I."/>
            <person name="Matsunaga S."/>
            <person name="Kalinowski J."/>
            <person name="Takeyama H."/>
            <person name="Piel J."/>
        </authorList>
    </citation>
    <scope>NUCLEOTIDE SEQUENCE [LARGE SCALE GENOMIC DNA]</scope>
    <source>
        <strain evidence="6">TSY1</strain>
    </source>
</reference>
<evidence type="ECO:0000256" key="2">
    <source>
        <dbReference type="ARBA" id="ARBA00004818"/>
    </source>
</evidence>
<dbReference type="SFLD" id="SFLDS00003">
    <property type="entry name" value="Haloacid_Dehalogenase"/>
    <property type="match status" value="1"/>
</dbReference>
<dbReference type="InterPro" id="IPR023198">
    <property type="entry name" value="PGP-like_dom2"/>
</dbReference>
<name>W4LII1_ENTF1</name>
<sequence>MLPSFNAILFDFDGTLAIPNLDFADMRRQLNTFTAAQGIDVDDLAHLDMIALMDTTMAWLNQHGDERGKTYYHQAHILLQDIEIASAQRGGLLPGILDLLDALRLRDIAIGIVTRNCEPAVRIIFPEVDTYCGALYAREHVEQVKPHPAHLQAALTRLGVSPGRALMVGDGAMDMEAGKRLDMFSIGVLSGETSRDRLLEHGADLILDSAADLLHKLPSLTGSTA</sequence>
<dbReference type="Proteomes" id="UP000019141">
    <property type="component" value="Unassembled WGS sequence"/>
</dbReference>
<keyword evidence="6" id="KW-1185">Reference proteome</keyword>
<dbReference type="SFLD" id="SFLDG01129">
    <property type="entry name" value="C1.5:_HAD__Beta-PGM__Phosphata"/>
    <property type="match status" value="1"/>
</dbReference>
<dbReference type="PANTHER" id="PTHR43434">
    <property type="entry name" value="PHOSPHOGLYCOLATE PHOSPHATASE"/>
    <property type="match status" value="1"/>
</dbReference>
<dbReference type="InterPro" id="IPR050155">
    <property type="entry name" value="HAD-like_hydrolase_sf"/>
</dbReference>
<comment type="pathway">
    <text evidence="2">Organic acid metabolism; glycolate biosynthesis; glycolate from 2-phosphoglycolate: step 1/1.</text>
</comment>
<accession>W4LII1</accession>
<evidence type="ECO:0000313" key="5">
    <source>
        <dbReference type="EMBL" id="ETW97724.1"/>
    </source>
</evidence>
<dbReference type="EC" id="3.1.3.18" evidence="4"/>
<proteinExistence type="inferred from homology"/>
<organism evidence="5 6">
    <name type="scientific">Entotheonella factor</name>
    <dbReference type="NCBI Taxonomy" id="1429438"/>
    <lineage>
        <taxon>Bacteria</taxon>
        <taxon>Pseudomonadati</taxon>
        <taxon>Nitrospinota/Tectimicrobiota group</taxon>
        <taxon>Candidatus Tectimicrobiota</taxon>
        <taxon>Candidatus Entotheonellia</taxon>
        <taxon>Candidatus Entotheonellales</taxon>
        <taxon>Candidatus Entotheonellaceae</taxon>
        <taxon>Candidatus Entotheonella</taxon>
    </lineage>
</organism>
<dbReference type="InterPro" id="IPR006439">
    <property type="entry name" value="HAD-SF_hydro_IA"/>
</dbReference>
<gene>
    <name evidence="5" type="ORF">ETSY1_21555</name>
</gene>
<dbReference type="Pfam" id="PF00702">
    <property type="entry name" value="Hydrolase"/>
    <property type="match status" value="1"/>
</dbReference>
<dbReference type="SUPFAM" id="SSF56784">
    <property type="entry name" value="HAD-like"/>
    <property type="match status" value="1"/>
</dbReference>
<dbReference type="NCBIfam" id="TIGR01549">
    <property type="entry name" value="HAD-SF-IA-v1"/>
    <property type="match status" value="1"/>
</dbReference>
<evidence type="ECO:0000256" key="1">
    <source>
        <dbReference type="ARBA" id="ARBA00000830"/>
    </source>
</evidence>
<protein>
    <recommendedName>
        <fullName evidence="4">phosphoglycolate phosphatase</fullName>
        <ecNumber evidence="4">3.1.3.18</ecNumber>
    </recommendedName>
</protein>
<dbReference type="InterPro" id="IPR023214">
    <property type="entry name" value="HAD_sf"/>
</dbReference>
<dbReference type="InterPro" id="IPR036412">
    <property type="entry name" value="HAD-like_sf"/>
</dbReference>
<comment type="caution">
    <text evidence="5">The sequence shown here is derived from an EMBL/GenBank/DDBJ whole genome shotgun (WGS) entry which is preliminary data.</text>
</comment>
<dbReference type="HOGENOM" id="CLU_045011_19_3_7"/>